<dbReference type="GO" id="GO:0005304">
    <property type="term" value="F:L-valine transmembrane transporter activity"/>
    <property type="evidence" value="ECO:0007669"/>
    <property type="project" value="TreeGrafter"/>
</dbReference>
<comment type="subcellular location">
    <subcellularLocation>
        <location evidence="1">Cell membrane</location>
        <topology evidence="1">Multi-pass membrane protein</topology>
    </subcellularLocation>
</comment>
<dbReference type="EMBL" id="JPME01000008">
    <property type="protein sequence ID" value="KEZ90962.1"/>
    <property type="molecule type" value="Genomic_DNA"/>
</dbReference>
<evidence type="ECO:0000313" key="12">
    <source>
        <dbReference type="Proteomes" id="UP000028525"/>
    </source>
</evidence>
<evidence type="ECO:0000256" key="3">
    <source>
        <dbReference type="ARBA" id="ARBA00022475"/>
    </source>
</evidence>
<dbReference type="GO" id="GO:0015192">
    <property type="term" value="F:L-phenylalanine transmembrane transporter activity"/>
    <property type="evidence" value="ECO:0007669"/>
    <property type="project" value="TreeGrafter"/>
</dbReference>
<evidence type="ECO:0000256" key="8">
    <source>
        <dbReference type="ARBA" id="ARBA00023136"/>
    </source>
</evidence>
<dbReference type="Proteomes" id="UP000028525">
    <property type="component" value="Unassembled WGS sequence"/>
</dbReference>
<feature type="transmembrane region" description="Helical" evidence="10">
    <location>
        <begin position="232"/>
        <end position="255"/>
    </location>
</feature>
<comment type="similarity">
    <text evidence="9">Belongs to the binding-protein-dependent transport system permease family. LivHM subfamily.</text>
</comment>
<evidence type="ECO:0000256" key="6">
    <source>
        <dbReference type="ARBA" id="ARBA00022970"/>
    </source>
</evidence>
<dbReference type="CDD" id="cd06582">
    <property type="entry name" value="TM_PBP1_LivH_like"/>
    <property type="match status" value="1"/>
</dbReference>
<evidence type="ECO:0000256" key="2">
    <source>
        <dbReference type="ARBA" id="ARBA00022448"/>
    </source>
</evidence>
<organism evidence="11 12">
    <name type="scientific">Lacrimispora celerecrescens</name>
    <dbReference type="NCBI Taxonomy" id="29354"/>
    <lineage>
        <taxon>Bacteria</taxon>
        <taxon>Bacillati</taxon>
        <taxon>Bacillota</taxon>
        <taxon>Clostridia</taxon>
        <taxon>Lachnospirales</taxon>
        <taxon>Lachnospiraceae</taxon>
        <taxon>Lacrimispora</taxon>
    </lineage>
</organism>
<dbReference type="GO" id="GO:0015190">
    <property type="term" value="F:L-leucine transmembrane transporter activity"/>
    <property type="evidence" value="ECO:0007669"/>
    <property type="project" value="TreeGrafter"/>
</dbReference>
<keyword evidence="2" id="KW-0813">Transport</keyword>
<gene>
    <name evidence="11" type="ORF">IO98_06180</name>
</gene>
<feature type="transmembrane region" description="Helical" evidence="10">
    <location>
        <begin position="66"/>
        <end position="88"/>
    </location>
</feature>
<proteinExistence type="inferred from homology"/>
<feature type="transmembrane region" description="Helical" evidence="10">
    <location>
        <begin position="262"/>
        <end position="282"/>
    </location>
</feature>
<feature type="transmembrane region" description="Helical" evidence="10">
    <location>
        <begin position="141"/>
        <end position="164"/>
    </location>
</feature>
<keyword evidence="7 10" id="KW-1133">Transmembrane helix</keyword>
<dbReference type="PANTHER" id="PTHR11795:SF371">
    <property type="entry name" value="HIGH-AFFINITY BRANCHED-CHAIN AMINO ACID TRANSPORT SYSTEM PERMEASE PROTEIN LIVH"/>
    <property type="match status" value="1"/>
</dbReference>
<dbReference type="OrthoDB" id="9807115at2"/>
<feature type="transmembrane region" description="Helical" evidence="10">
    <location>
        <begin position="17"/>
        <end position="37"/>
    </location>
</feature>
<evidence type="ECO:0000256" key="10">
    <source>
        <dbReference type="SAM" id="Phobius"/>
    </source>
</evidence>
<keyword evidence="8 10" id="KW-0472">Membrane</keyword>
<keyword evidence="3" id="KW-1003">Cell membrane</keyword>
<comment type="caution">
    <text evidence="11">The sequence shown here is derived from an EMBL/GenBank/DDBJ whole genome shotgun (WGS) entry which is preliminary data.</text>
</comment>
<protein>
    <submittedName>
        <fullName evidence="11">ABC transporter permease</fullName>
    </submittedName>
</protein>
<evidence type="ECO:0000256" key="9">
    <source>
        <dbReference type="ARBA" id="ARBA00037998"/>
    </source>
</evidence>
<evidence type="ECO:0000256" key="4">
    <source>
        <dbReference type="ARBA" id="ARBA00022519"/>
    </source>
</evidence>
<accession>A0A084JPS8</accession>
<dbReference type="RefSeq" id="WP_038279064.1">
    <property type="nucleotide sequence ID" value="NZ_JPME01000008.1"/>
</dbReference>
<dbReference type="GO" id="GO:0015188">
    <property type="term" value="F:L-isoleucine transmembrane transporter activity"/>
    <property type="evidence" value="ECO:0007669"/>
    <property type="project" value="TreeGrafter"/>
</dbReference>
<keyword evidence="5 10" id="KW-0812">Transmembrane</keyword>
<dbReference type="STRING" id="29354.IO98_06180"/>
<dbReference type="GO" id="GO:1903806">
    <property type="term" value="P:L-isoleucine import across plasma membrane"/>
    <property type="evidence" value="ECO:0007669"/>
    <property type="project" value="TreeGrafter"/>
</dbReference>
<dbReference type="GO" id="GO:0005886">
    <property type="term" value="C:plasma membrane"/>
    <property type="evidence" value="ECO:0007669"/>
    <property type="project" value="UniProtKB-SubCell"/>
</dbReference>
<dbReference type="AlphaFoldDB" id="A0A084JPS8"/>
<feature type="transmembrane region" description="Helical" evidence="10">
    <location>
        <begin position="193"/>
        <end position="212"/>
    </location>
</feature>
<evidence type="ECO:0000256" key="1">
    <source>
        <dbReference type="ARBA" id="ARBA00004651"/>
    </source>
</evidence>
<keyword evidence="4" id="KW-0997">Cell inner membrane</keyword>
<dbReference type="GO" id="GO:0015808">
    <property type="term" value="P:L-alanine transport"/>
    <property type="evidence" value="ECO:0007669"/>
    <property type="project" value="TreeGrafter"/>
</dbReference>
<evidence type="ECO:0000313" key="11">
    <source>
        <dbReference type="EMBL" id="KEZ90962.1"/>
    </source>
</evidence>
<sequence length="296" mass="31457">MTFSLFFQSLINGLNQGAIYALIALGYTMVYGIIRMINFAHGDFIMIGAYTLFYTIPMMIHAGMPAWISVFLAVVICAAVGVLVEVIAYKPVRRAGSMSALITALAMSLFLENLAMVLFGAKPHNVQKIFDLPSVNVLGVALPLNVILTIGIGVVMMACLQIFIKSTKIGKAMRAVPQDRDASILAGINVNKVITMTFAIGSALAAVAALMYCAKYPRVTNDMGSMMGLKAFIAAVLGGIGVIPGAMLGGILVGLIEIYVKLFAPGWYEAITYGILIVILLVKPSGILGKNVGEKV</sequence>
<dbReference type="InterPro" id="IPR052157">
    <property type="entry name" value="BCAA_transport_permease"/>
</dbReference>
<evidence type="ECO:0000256" key="7">
    <source>
        <dbReference type="ARBA" id="ARBA00022989"/>
    </source>
</evidence>
<dbReference type="Pfam" id="PF02653">
    <property type="entry name" value="BPD_transp_2"/>
    <property type="match status" value="1"/>
</dbReference>
<dbReference type="InterPro" id="IPR001851">
    <property type="entry name" value="ABC_transp_permease"/>
</dbReference>
<dbReference type="GO" id="GO:0042941">
    <property type="term" value="P:D-alanine transmembrane transport"/>
    <property type="evidence" value="ECO:0007669"/>
    <property type="project" value="TreeGrafter"/>
</dbReference>
<name>A0A084JPS8_9FIRM</name>
<feature type="transmembrane region" description="Helical" evidence="10">
    <location>
        <begin position="100"/>
        <end position="121"/>
    </location>
</feature>
<evidence type="ECO:0000256" key="5">
    <source>
        <dbReference type="ARBA" id="ARBA00022692"/>
    </source>
</evidence>
<keyword evidence="6" id="KW-0029">Amino-acid transport</keyword>
<dbReference type="PANTHER" id="PTHR11795">
    <property type="entry name" value="BRANCHED-CHAIN AMINO ACID TRANSPORT SYSTEM PERMEASE PROTEIN LIVH"/>
    <property type="match status" value="1"/>
</dbReference>
<reference evidence="11 12" key="1">
    <citation type="submission" date="2014-07" db="EMBL/GenBank/DDBJ databases">
        <title>Draft genome of Clostridium celerecrescens 152B isolated from sediments associated with methane hydrate from Krishna Godavari basin.</title>
        <authorList>
            <person name="Honkalas V.S."/>
            <person name="Dabir A.P."/>
            <person name="Arora P."/>
            <person name="Dhakephalkar P.K."/>
        </authorList>
    </citation>
    <scope>NUCLEOTIDE SEQUENCE [LARGE SCALE GENOMIC DNA]</scope>
    <source>
        <strain evidence="11 12">152B</strain>
    </source>
</reference>
<feature type="transmembrane region" description="Helical" evidence="10">
    <location>
        <begin position="44"/>
        <end position="60"/>
    </location>
</feature>
<keyword evidence="12" id="KW-1185">Reference proteome</keyword>